<dbReference type="KEGG" id="tmr:Tmar_0411"/>
<accession>E6SGI6</accession>
<feature type="compositionally biased region" description="Low complexity" evidence="1">
    <location>
        <begin position="486"/>
        <end position="507"/>
    </location>
</feature>
<reference evidence="3" key="2">
    <citation type="journal article" date="2010" name="Stand. Genomic Sci.">
        <title>Complete genome sequence of Thermaerobacter marianensis type strain (7p75aT).</title>
        <authorList>
            <person name="Han C."/>
            <person name="Gu W."/>
            <person name="Zhang X."/>
            <person name="Lapidus A."/>
            <person name="Nolan M."/>
            <person name="Copeland A."/>
            <person name="Lucas S."/>
            <person name="Glavina Del Rio T."/>
            <person name="Tice H."/>
            <person name="Cheng J."/>
            <person name="Tapia R."/>
            <person name="Goodwin L."/>
            <person name="Pitluck S."/>
            <person name="Pagani I."/>
            <person name="Ivanova N."/>
            <person name="Mavromatis K."/>
            <person name="Mikhailova N."/>
            <person name="Pati A."/>
            <person name="Chen A."/>
            <person name="Palaniappan K."/>
            <person name="Land M."/>
            <person name="Hauser L."/>
            <person name="Chang Y."/>
            <person name="Jeffries C."/>
            <person name="Schneider S."/>
            <person name="Rohde M."/>
            <person name="Goker M."/>
            <person name="Pukall R."/>
            <person name="Woyke T."/>
            <person name="Bristow J."/>
            <person name="Eisen J."/>
            <person name="Markowitz V."/>
            <person name="Hugenholtz P."/>
            <person name="Kyrpides N."/>
            <person name="Klenk H."/>
            <person name="Detter J."/>
        </authorList>
    </citation>
    <scope>NUCLEOTIDE SEQUENCE [LARGE SCALE GENOMIC DNA]</scope>
    <source>
        <strain evidence="3">ATCC 700841 / DSM 12885 / JCM 10246 / 7p75a</strain>
    </source>
</reference>
<dbReference type="RefSeq" id="WP_013494837.1">
    <property type="nucleotide sequence ID" value="NC_014831.1"/>
</dbReference>
<feature type="compositionally biased region" description="Pro residues" evidence="1">
    <location>
        <begin position="508"/>
        <end position="535"/>
    </location>
</feature>
<feature type="compositionally biased region" description="Basic and acidic residues" evidence="1">
    <location>
        <begin position="465"/>
        <end position="476"/>
    </location>
</feature>
<feature type="compositionally biased region" description="Low complexity" evidence="1">
    <location>
        <begin position="425"/>
        <end position="434"/>
    </location>
</feature>
<reference evidence="2 3" key="1">
    <citation type="journal article" date="2010" name="Stand. Genomic Sci.">
        <title>Complete genome sequence of Thermaerobacter marianensis type strain (7p75a).</title>
        <authorList>
            <person name="Han C."/>
            <person name="Gu W."/>
            <person name="Zhang X."/>
            <person name="Lapidus A."/>
            <person name="Nolan M."/>
            <person name="Copeland A."/>
            <person name="Lucas S."/>
            <person name="Del Rio T.G."/>
            <person name="Tice H."/>
            <person name="Cheng J.F."/>
            <person name="Tapia R."/>
            <person name="Goodwin L."/>
            <person name="Pitluck S."/>
            <person name="Pagani I."/>
            <person name="Ivanova N."/>
            <person name="Mavromatis K."/>
            <person name="Mikhailova N."/>
            <person name="Pati A."/>
            <person name="Chen A."/>
            <person name="Palaniappan K."/>
            <person name="Land M."/>
            <person name="Hauser L."/>
            <person name="Chang Y.J."/>
            <person name="Jeffries C.D."/>
            <person name="Schneider S."/>
            <person name="Rohde M."/>
            <person name="Goker M."/>
            <person name="Pukall R."/>
            <person name="Woyke T."/>
            <person name="Bristow J."/>
            <person name="Eisen J.A."/>
            <person name="Markowitz V."/>
            <person name="Hugenholtz P."/>
            <person name="Kyrpides N.C."/>
            <person name="Klenk H.P."/>
            <person name="Detter J.C."/>
        </authorList>
    </citation>
    <scope>NUCLEOTIDE SEQUENCE [LARGE SCALE GENOMIC DNA]</scope>
    <source>
        <strain evidence="3">ATCC 700841 / DSM 12885 / JCM 10246 / 7p75a</strain>
    </source>
</reference>
<feature type="compositionally biased region" description="Low complexity" evidence="1">
    <location>
        <begin position="540"/>
        <end position="549"/>
    </location>
</feature>
<name>E6SGI6_THEM7</name>
<evidence type="ECO:0000256" key="1">
    <source>
        <dbReference type="SAM" id="MobiDB-lite"/>
    </source>
</evidence>
<feature type="compositionally biased region" description="Low complexity" evidence="1">
    <location>
        <begin position="442"/>
        <end position="461"/>
    </location>
</feature>
<dbReference type="AlphaFoldDB" id="E6SGI6"/>
<sequence length="549" mass="56286">MVGLARAAEQATLLLGEPAEDVWLLCSRAGDGTVTVQGSLPPPPDPGRVRALWAGWGPPPAKGSGAAPGNQRRPWLVAHSPGDLRIWIYVPRDPAAPQGPGGRGGSWWFTRPLHGMNPLSVAAAFAAGTGAVYLPYLAGPGPNAAAPELRVLSFRRRWRDEPAGSLPGAVELLEAAVWEDERQGGPRLVLLWRDAGGACHWALWRRVARSGWAREGSGSLGTAACHGEPPQLSPLPGGGARALASWNPRGLGPGVGGADDGGAAPAHPSVAGVAWSDLVRGDFPPAGMPRFMPVRWTGGDGASGGQAEVAASAVAGPVAVVGWWASGGADLVLLLRATGGAGVDGAVEGWLLAADGACRRLGRVAAPIRWLGWARVAVAWEEPVIPCRMPLRTGPHGVPQPWPVPHTWMEALRVHGAGGWPAAPGLAPSLLHPSPDTPLPAGPTAGGPLTAGQPAGLLPAPETSPARRRERPDSLERPSSLGSNDPGGRPAAPTAATQADGPAARPLAGPPPTGPVRPPAPRSPRGTPPAPASPRRPPRWRTVPRPDGS</sequence>
<protein>
    <submittedName>
        <fullName evidence="2">Uncharacterized protein</fullName>
    </submittedName>
</protein>
<dbReference type="OrthoDB" id="9800974at2"/>
<keyword evidence="3" id="KW-1185">Reference proteome</keyword>
<evidence type="ECO:0000313" key="3">
    <source>
        <dbReference type="Proteomes" id="UP000008915"/>
    </source>
</evidence>
<evidence type="ECO:0000313" key="2">
    <source>
        <dbReference type="EMBL" id="ADU50532.1"/>
    </source>
</evidence>
<dbReference type="Proteomes" id="UP000008915">
    <property type="component" value="Chromosome"/>
</dbReference>
<gene>
    <name evidence="2" type="ordered locus">Tmar_0411</name>
</gene>
<dbReference type="HOGENOM" id="CLU_496000_0_0_9"/>
<dbReference type="EMBL" id="CP002344">
    <property type="protein sequence ID" value="ADU50532.1"/>
    <property type="molecule type" value="Genomic_DNA"/>
</dbReference>
<proteinExistence type="predicted"/>
<organism evidence="2 3">
    <name type="scientific">Thermaerobacter marianensis (strain ATCC 700841 / DSM 12885 / JCM 10246 / 7p75a)</name>
    <dbReference type="NCBI Taxonomy" id="644966"/>
    <lineage>
        <taxon>Bacteria</taxon>
        <taxon>Bacillati</taxon>
        <taxon>Bacillota</taxon>
        <taxon>Clostridia</taxon>
        <taxon>Eubacteriales</taxon>
        <taxon>Clostridiales Family XVII. Incertae Sedis</taxon>
        <taxon>Thermaerobacter</taxon>
    </lineage>
</organism>
<feature type="region of interest" description="Disordered" evidence="1">
    <location>
        <begin position="425"/>
        <end position="549"/>
    </location>
</feature>